<organism evidence="5 6">
    <name type="scientific">Pseudoalteromonas piscicida</name>
    <dbReference type="NCBI Taxonomy" id="43662"/>
    <lineage>
        <taxon>Bacteria</taxon>
        <taxon>Pseudomonadati</taxon>
        <taxon>Pseudomonadota</taxon>
        <taxon>Gammaproteobacteria</taxon>
        <taxon>Alteromonadales</taxon>
        <taxon>Pseudoalteromonadaceae</taxon>
        <taxon>Pseudoalteromonas</taxon>
    </lineage>
</organism>
<evidence type="ECO:0000256" key="3">
    <source>
        <dbReference type="SAM" id="Phobius"/>
    </source>
</evidence>
<dbReference type="EMBL" id="NKHF01000018">
    <property type="protein sequence ID" value="PCK33061.1"/>
    <property type="molecule type" value="Genomic_DNA"/>
</dbReference>
<dbReference type="PANTHER" id="PTHR45138:SF9">
    <property type="entry name" value="DIGUANYLATE CYCLASE DGCM-RELATED"/>
    <property type="match status" value="1"/>
</dbReference>
<keyword evidence="6" id="KW-1185">Reference proteome</keyword>
<dbReference type="SUPFAM" id="SSF55073">
    <property type="entry name" value="Nucleotide cyclase"/>
    <property type="match status" value="1"/>
</dbReference>
<comment type="catalytic activity">
    <reaction evidence="2">
        <text>2 GTP = 3',3'-c-di-GMP + 2 diphosphate</text>
        <dbReference type="Rhea" id="RHEA:24898"/>
        <dbReference type="ChEBI" id="CHEBI:33019"/>
        <dbReference type="ChEBI" id="CHEBI:37565"/>
        <dbReference type="ChEBI" id="CHEBI:58805"/>
        <dbReference type="EC" id="2.7.7.65"/>
    </reaction>
</comment>
<keyword evidence="3" id="KW-0472">Membrane</keyword>
<dbReference type="PROSITE" id="PS50887">
    <property type="entry name" value="GGDEF"/>
    <property type="match status" value="1"/>
</dbReference>
<feature type="transmembrane region" description="Helical" evidence="3">
    <location>
        <begin position="12"/>
        <end position="33"/>
    </location>
</feature>
<dbReference type="SMART" id="SM00267">
    <property type="entry name" value="GGDEF"/>
    <property type="match status" value="1"/>
</dbReference>
<comment type="caution">
    <text evidence="5">The sequence shown here is derived from an EMBL/GenBank/DDBJ whole genome shotgun (WGS) entry which is preliminary data.</text>
</comment>
<feature type="transmembrane region" description="Helical" evidence="3">
    <location>
        <begin position="45"/>
        <end position="63"/>
    </location>
</feature>
<dbReference type="OrthoDB" id="5914567at2"/>
<dbReference type="Pfam" id="PF00990">
    <property type="entry name" value="GGDEF"/>
    <property type="match status" value="1"/>
</dbReference>
<evidence type="ECO:0000259" key="4">
    <source>
        <dbReference type="PROSITE" id="PS50887"/>
    </source>
</evidence>
<dbReference type="AlphaFoldDB" id="A0A2A5JUV1"/>
<evidence type="ECO:0000313" key="6">
    <source>
        <dbReference type="Proteomes" id="UP000228621"/>
    </source>
</evidence>
<dbReference type="Gene3D" id="3.30.70.270">
    <property type="match status" value="1"/>
</dbReference>
<proteinExistence type="predicted"/>
<dbReference type="NCBIfam" id="TIGR00254">
    <property type="entry name" value="GGDEF"/>
    <property type="match status" value="1"/>
</dbReference>
<name>A0A2A5JUV1_PSEO7</name>
<accession>A0A2A5JUV1</accession>
<dbReference type="InterPro" id="IPR043128">
    <property type="entry name" value="Rev_trsase/Diguanyl_cyclase"/>
</dbReference>
<dbReference type="Proteomes" id="UP000228621">
    <property type="component" value="Unassembled WGS sequence"/>
</dbReference>
<dbReference type="InterPro" id="IPR029787">
    <property type="entry name" value="Nucleotide_cyclase"/>
</dbReference>
<dbReference type="InterPro" id="IPR050469">
    <property type="entry name" value="Diguanylate_Cyclase"/>
</dbReference>
<dbReference type="EC" id="2.7.7.65" evidence="1"/>
<feature type="transmembrane region" description="Helical" evidence="3">
    <location>
        <begin position="106"/>
        <end position="124"/>
    </location>
</feature>
<sequence>MKLQPVLLHKSRWLTLVTLTLVAIAITASTSVLRPLSDVNWLDTVGEGGLALMTLLWIAVTLLTRPKGLVTNLLFAGLSAMYVSMLWDFLDEMVVFTPHYLTSFEAIPACFGMVLMSISAYYWYKEQSIFNQTLLKKERFYRDHSMTDFVTGLYSVEYMQNQFSHEQSRLANGGGAFCLTLFDICDFAAYSRQHGMQKSNQLLRDIADMLSLSMRESDLLCRFAADKFVVLHPQTNYVQASAFANRATAFIARHANYDDGENQPKFSAVRWSCVEVNEPACDFEPLIAKLVNTLNQAKVAAA</sequence>
<evidence type="ECO:0000256" key="2">
    <source>
        <dbReference type="ARBA" id="ARBA00034247"/>
    </source>
</evidence>
<dbReference type="PANTHER" id="PTHR45138">
    <property type="entry name" value="REGULATORY COMPONENTS OF SENSORY TRANSDUCTION SYSTEM"/>
    <property type="match status" value="1"/>
</dbReference>
<keyword evidence="3" id="KW-1133">Transmembrane helix</keyword>
<dbReference type="CDD" id="cd01949">
    <property type="entry name" value="GGDEF"/>
    <property type="match status" value="1"/>
</dbReference>
<reference evidence="6" key="1">
    <citation type="journal article" date="2019" name="Genome Announc.">
        <title>Draft Genome Sequence of Pseudoalteromonas piscicida Strain 36Y ROTHPW, an Hypersaline Seawater Isolate from the South Coast of Sonora, Mexico.</title>
        <authorList>
            <person name="Sanchez-Diaz R."/>
            <person name="Molina-Garza Z.J."/>
            <person name="Cruz-Suarez L.E."/>
            <person name="Selvin J."/>
            <person name="Kiran G.S."/>
            <person name="Ibarra-Gamez J.C."/>
            <person name="Gomez-Gil B."/>
            <person name="Galaviz-Silva L."/>
        </authorList>
    </citation>
    <scope>NUCLEOTIDE SEQUENCE [LARGE SCALE GENOMIC DNA]</scope>
    <source>
        <strain evidence="6">36Y_RITHPW</strain>
    </source>
</reference>
<keyword evidence="3" id="KW-0812">Transmembrane</keyword>
<protein>
    <recommendedName>
        <fullName evidence="1">diguanylate cyclase</fullName>
        <ecNumber evidence="1">2.7.7.65</ecNumber>
    </recommendedName>
</protein>
<dbReference type="GO" id="GO:0052621">
    <property type="term" value="F:diguanylate cyclase activity"/>
    <property type="evidence" value="ECO:0007669"/>
    <property type="project" value="UniProtKB-EC"/>
</dbReference>
<gene>
    <name evidence="5" type="ORF">CEX98_03935</name>
</gene>
<dbReference type="InterPro" id="IPR000160">
    <property type="entry name" value="GGDEF_dom"/>
</dbReference>
<evidence type="ECO:0000313" key="5">
    <source>
        <dbReference type="EMBL" id="PCK33061.1"/>
    </source>
</evidence>
<feature type="transmembrane region" description="Helical" evidence="3">
    <location>
        <begin position="70"/>
        <end position="90"/>
    </location>
</feature>
<feature type="domain" description="GGDEF" evidence="4">
    <location>
        <begin position="175"/>
        <end position="302"/>
    </location>
</feature>
<evidence type="ECO:0000256" key="1">
    <source>
        <dbReference type="ARBA" id="ARBA00012528"/>
    </source>
</evidence>